<accession>A0ABV1ACB5</accession>
<organism evidence="1 2">
    <name type="scientific">Ameca splendens</name>
    <dbReference type="NCBI Taxonomy" id="208324"/>
    <lineage>
        <taxon>Eukaryota</taxon>
        <taxon>Metazoa</taxon>
        <taxon>Chordata</taxon>
        <taxon>Craniata</taxon>
        <taxon>Vertebrata</taxon>
        <taxon>Euteleostomi</taxon>
        <taxon>Actinopterygii</taxon>
        <taxon>Neopterygii</taxon>
        <taxon>Teleostei</taxon>
        <taxon>Neoteleostei</taxon>
        <taxon>Acanthomorphata</taxon>
        <taxon>Ovalentaria</taxon>
        <taxon>Atherinomorphae</taxon>
        <taxon>Cyprinodontiformes</taxon>
        <taxon>Goodeidae</taxon>
        <taxon>Ameca</taxon>
    </lineage>
</organism>
<comment type="caution">
    <text evidence="1">The sequence shown here is derived from an EMBL/GenBank/DDBJ whole genome shotgun (WGS) entry which is preliminary data.</text>
</comment>
<keyword evidence="2" id="KW-1185">Reference proteome</keyword>
<evidence type="ECO:0000313" key="1">
    <source>
        <dbReference type="EMBL" id="MEQ2316193.1"/>
    </source>
</evidence>
<sequence>MPQKKPLLGPGSSACEVLLLGPQQGEDGQACVVEEQMVLVLTLADFVDIVISVRKMVDGEGEETEMGTVLSPLLECLNRKANKVVTMLVTDFESDQGIKESGDYFPEQMLRTKLGMRNQDVEEVRLLFED</sequence>
<reference evidence="1 2" key="1">
    <citation type="submission" date="2021-06" db="EMBL/GenBank/DDBJ databases">
        <authorList>
            <person name="Palmer J.M."/>
        </authorList>
    </citation>
    <scope>NUCLEOTIDE SEQUENCE [LARGE SCALE GENOMIC DNA]</scope>
    <source>
        <strain evidence="1 2">AS_MEX2019</strain>
        <tissue evidence="1">Muscle</tissue>
    </source>
</reference>
<protein>
    <submittedName>
        <fullName evidence="1">Uncharacterized protein</fullName>
    </submittedName>
</protein>
<dbReference type="Gene3D" id="4.10.800.30">
    <property type="entry name" value="ERCC4, Mus81-Eme1 complex, nuclease domain, subdomain 2"/>
    <property type="match status" value="1"/>
</dbReference>
<evidence type="ECO:0000313" key="2">
    <source>
        <dbReference type="Proteomes" id="UP001469553"/>
    </source>
</evidence>
<proteinExistence type="predicted"/>
<dbReference type="Proteomes" id="UP001469553">
    <property type="component" value="Unassembled WGS sequence"/>
</dbReference>
<name>A0ABV1ACB5_9TELE</name>
<gene>
    <name evidence="1" type="ORF">AMECASPLE_030172</name>
</gene>
<dbReference type="InterPro" id="IPR043087">
    <property type="entry name" value="Eme1_nucdom_sub2"/>
</dbReference>
<dbReference type="EMBL" id="JAHRIP010088196">
    <property type="protein sequence ID" value="MEQ2316193.1"/>
    <property type="molecule type" value="Genomic_DNA"/>
</dbReference>